<feature type="DNA-binding region" description="H-T-H motif" evidence="2">
    <location>
        <begin position="26"/>
        <end position="45"/>
    </location>
</feature>
<dbReference type="InterPro" id="IPR050109">
    <property type="entry name" value="HTH-type_TetR-like_transc_reg"/>
</dbReference>
<feature type="domain" description="HTH tetR-type" evidence="3">
    <location>
        <begin position="3"/>
        <end position="63"/>
    </location>
</feature>
<dbReference type="PRINTS" id="PR00455">
    <property type="entry name" value="HTHTETR"/>
</dbReference>
<dbReference type="SUPFAM" id="SSF46689">
    <property type="entry name" value="Homeodomain-like"/>
    <property type="match status" value="1"/>
</dbReference>
<dbReference type="Pfam" id="PF00440">
    <property type="entry name" value="TetR_N"/>
    <property type="match status" value="1"/>
</dbReference>
<dbReference type="InterPro" id="IPR009057">
    <property type="entry name" value="Homeodomain-like_sf"/>
</dbReference>
<gene>
    <name evidence="4" type="ORF">FIL70_04380</name>
</gene>
<dbReference type="Gene3D" id="1.10.357.10">
    <property type="entry name" value="Tetracycline Repressor, domain 2"/>
    <property type="match status" value="1"/>
</dbReference>
<dbReference type="PANTHER" id="PTHR30055:SF146">
    <property type="entry name" value="HTH-TYPE TRANSCRIPTIONAL DUAL REGULATOR CECR"/>
    <property type="match status" value="1"/>
</dbReference>
<sequence length="199" mass="21288">MAAKLGTHILETALEQFVRHGPDGASMESIATAADVSKRTLYARFGSKNGLLVAALEHGTARHLKPIASTTPAGAPCEQLLHLASEMLDLSLTKEVIGILALVDWVADHGLAADGPRPLIGMAAGTEVILPILEDAAAEHGDLREDLHFLAAFIFDALVSIPRARILDRREMPDTPEAKSDYLERTIALVIRASPFLGD</sequence>
<protein>
    <submittedName>
        <fullName evidence="4">TetR/AcrR family transcriptional regulator</fullName>
    </submittedName>
</protein>
<dbReference type="KEGG" id="sufl:FIL70_04380"/>
<evidence type="ECO:0000256" key="2">
    <source>
        <dbReference type="PROSITE-ProRule" id="PRU00335"/>
    </source>
</evidence>
<dbReference type="AlphaFoldDB" id="A0A5B8CKW7"/>
<accession>A0A5B8CKW7</accession>
<dbReference type="PANTHER" id="PTHR30055">
    <property type="entry name" value="HTH-TYPE TRANSCRIPTIONAL REGULATOR RUTR"/>
    <property type="match status" value="1"/>
</dbReference>
<dbReference type="InterPro" id="IPR001647">
    <property type="entry name" value="HTH_TetR"/>
</dbReference>
<evidence type="ECO:0000313" key="5">
    <source>
        <dbReference type="Proteomes" id="UP000311469"/>
    </source>
</evidence>
<dbReference type="EMBL" id="CP041016">
    <property type="protein sequence ID" value="QDC39030.1"/>
    <property type="molecule type" value="Genomic_DNA"/>
</dbReference>
<dbReference type="GO" id="GO:0003700">
    <property type="term" value="F:DNA-binding transcription factor activity"/>
    <property type="evidence" value="ECO:0007669"/>
    <property type="project" value="TreeGrafter"/>
</dbReference>
<reference evidence="4 5" key="1">
    <citation type="submission" date="2019-06" db="EMBL/GenBank/DDBJ databases">
        <title>Genome organization and adaptive potential of archetypical organophosphate degarding Sphingobium fuliginis ATCC 27551.</title>
        <authorList>
            <person name="Sarwar A."/>
            <person name="Parthasarathy S."/>
            <person name="Singh C."/>
            <person name="Siddavattam D."/>
        </authorList>
    </citation>
    <scope>NUCLEOTIDE SEQUENCE [LARGE SCALE GENOMIC DNA]</scope>
    <source>
        <strain evidence="4 5">ATCC 27551</strain>
    </source>
</reference>
<name>A0A5B8CKW7_SPHSA</name>
<dbReference type="PROSITE" id="PS01081">
    <property type="entry name" value="HTH_TETR_1"/>
    <property type="match status" value="1"/>
</dbReference>
<organism evidence="4 5">
    <name type="scientific">Sphingobium fuliginis ATCC 27551</name>
    <dbReference type="NCBI Taxonomy" id="1208342"/>
    <lineage>
        <taxon>Bacteria</taxon>
        <taxon>Pseudomonadati</taxon>
        <taxon>Pseudomonadota</taxon>
        <taxon>Alphaproteobacteria</taxon>
        <taxon>Sphingomonadales</taxon>
        <taxon>Sphingomonadaceae</taxon>
        <taxon>Sphingobium</taxon>
    </lineage>
</organism>
<dbReference type="InterPro" id="IPR023772">
    <property type="entry name" value="DNA-bd_HTH_TetR-type_CS"/>
</dbReference>
<keyword evidence="1 2" id="KW-0238">DNA-binding</keyword>
<dbReference type="Proteomes" id="UP000311469">
    <property type="component" value="Chromosome cSF1"/>
</dbReference>
<dbReference type="GO" id="GO:0000976">
    <property type="term" value="F:transcription cis-regulatory region binding"/>
    <property type="evidence" value="ECO:0007669"/>
    <property type="project" value="TreeGrafter"/>
</dbReference>
<dbReference type="PROSITE" id="PS50977">
    <property type="entry name" value="HTH_TETR_2"/>
    <property type="match status" value="1"/>
</dbReference>
<evidence type="ECO:0000313" key="4">
    <source>
        <dbReference type="EMBL" id="QDC39030.1"/>
    </source>
</evidence>
<evidence type="ECO:0000256" key="1">
    <source>
        <dbReference type="ARBA" id="ARBA00023125"/>
    </source>
</evidence>
<proteinExistence type="predicted"/>
<evidence type="ECO:0000259" key="3">
    <source>
        <dbReference type="PROSITE" id="PS50977"/>
    </source>
</evidence>